<evidence type="ECO:0008006" key="3">
    <source>
        <dbReference type="Google" id="ProtNLM"/>
    </source>
</evidence>
<dbReference type="InterPro" id="IPR001656">
    <property type="entry name" value="PsdUridine_synth_TruD"/>
</dbReference>
<sequence length="291" mass="32580">MKKGPFSARRQTSTDQLKRENGPFFLVGKSEGGVLGLDVVRMEIRKKTCDKGLVCYDECCYNASISQLLLPLHGHQVKYPENAISMLAESYMRYDNTWDITTLEGSERTFLVEGGYRLVLGKASNFCLTPAAKLESDQEPHALNILPTNTEATQPPPAHQHHSSSPPNDVTPRSVTEVEDDDVTESDMLKTLGFSSFGSKRRRGGYGHRKDGRLRLRRRSEDVERKGGGLAAAVRFSLSSGQYATMFLRELFRSRIDEETGCNCPGGGISRARSEADWARLLNRPWDHDEH</sequence>
<protein>
    <recommendedName>
        <fullName evidence="3">TRUD domain-containing protein</fullName>
    </recommendedName>
</protein>
<feature type="region of interest" description="Disordered" evidence="1">
    <location>
        <begin position="147"/>
        <end position="184"/>
    </location>
</feature>
<evidence type="ECO:0000313" key="2">
    <source>
        <dbReference type="EMBL" id="CAD8457557.1"/>
    </source>
</evidence>
<reference evidence="2" key="1">
    <citation type="submission" date="2021-01" db="EMBL/GenBank/DDBJ databases">
        <authorList>
            <person name="Corre E."/>
            <person name="Pelletier E."/>
            <person name="Niang G."/>
            <person name="Scheremetjew M."/>
            <person name="Finn R."/>
            <person name="Kale V."/>
            <person name="Holt S."/>
            <person name="Cochrane G."/>
            <person name="Meng A."/>
            <person name="Brown T."/>
            <person name="Cohen L."/>
        </authorList>
    </citation>
    <scope>NUCLEOTIDE SEQUENCE</scope>
    <source>
        <strain evidence="2">CCMP2058</strain>
    </source>
</reference>
<dbReference type="CDD" id="cd01291">
    <property type="entry name" value="PseudoU_synth"/>
    <property type="match status" value="1"/>
</dbReference>
<evidence type="ECO:0000256" key="1">
    <source>
        <dbReference type="SAM" id="MobiDB-lite"/>
    </source>
</evidence>
<organism evidence="2">
    <name type="scientific">Amorphochlora amoebiformis</name>
    <dbReference type="NCBI Taxonomy" id="1561963"/>
    <lineage>
        <taxon>Eukaryota</taxon>
        <taxon>Sar</taxon>
        <taxon>Rhizaria</taxon>
        <taxon>Cercozoa</taxon>
        <taxon>Chlorarachniophyceae</taxon>
        <taxon>Amorphochlora</taxon>
    </lineage>
</organism>
<dbReference type="GO" id="GO:0001522">
    <property type="term" value="P:pseudouridine synthesis"/>
    <property type="evidence" value="ECO:0007669"/>
    <property type="project" value="InterPro"/>
</dbReference>
<dbReference type="PANTHER" id="PTHR13326:SF21">
    <property type="entry name" value="PSEUDOURIDYLATE SYNTHASE PUS7L"/>
    <property type="match status" value="1"/>
</dbReference>
<dbReference type="EMBL" id="HBEM01024292">
    <property type="protein sequence ID" value="CAD8457557.1"/>
    <property type="molecule type" value="Transcribed_RNA"/>
</dbReference>
<dbReference type="SUPFAM" id="SSF55120">
    <property type="entry name" value="Pseudouridine synthase"/>
    <property type="match status" value="1"/>
</dbReference>
<dbReference type="PANTHER" id="PTHR13326">
    <property type="entry name" value="TRNA PSEUDOURIDINE SYNTHASE D"/>
    <property type="match status" value="1"/>
</dbReference>
<proteinExistence type="predicted"/>
<dbReference type="Gene3D" id="3.30.2350.20">
    <property type="entry name" value="TruD, catalytic domain"/>
    <property type="match status" value="1"/>
</dbReference>
<dbReference type="GO" id="GO:0003723">
    <property type="term" value="F:RNA binding"/>
    <property type="evidence" value="ECO:0007669"/>
    <property type="project" value="InterPro"/>
</dbReference>
<dbReference type="InterPro" id="IPR042214">
    <property type="entry name" value="TruD_catalytic"/>
</dbReference>
<dbReference type="GO" id="GO:0009982">
    <property type="term" value="F:pseudouridine synthase activity"/>
    <property type="evidence" value="ECO:0007669"/>
    <property type="project" value="InterPro"/>
</dbReference>
<dbReference type="AlphaFoldDB" id="A0A7S0DL57"/>
<dbReference type="InterPro" id="IPR020103">
    <property type="entry name" value="PsdUridine_synth_cat_dom_sf"/>
</dbReference>
<dbReference type="GO" id="GO:0005634">
    <property type="term" value="C:nucleus"/>
    <property type="evidence" value="ECO:0007669"/>
    <property type="project" value="TreeGrafter"/>
</dbReference>
<gene>
    <name evidence="2" type="ORF">LAMO00422_LOCUS16506</name>
</gene>
<name>A0A7S0DL57_9EUKA</name>
<accession>A0A7S0DL57</accession>